<dbReference type="PANTHER" id="PTHR43179">
    <property type="entry name" value="RHAMNOSYLTRANSFERASE WBBL"/>
    <property type="match status" value="1"/>
</dbReference>
<dbReference type="GO" id="GO:0016757">
    <property type="term" value="F:glycosyltransferase activity"/>
    <property type="evidence" value="ECO:0007669"/>
    <property type="project" value="UniProtKB-KW"/>
</dbReference>
<keyword evidence="2" id="KW-0812">Transmembrane</keyword>
<accession>A0AB35WNK3</accession>
<dbReference type="SUPFAM" id="SSF53448">
    <property type="entry name" value="Nucleotide-diphospho-sugar transferases"/>
    <property type="match status" value="1"/>
</dbReference>
<dbReference type="Pfam" id="PF00535">
    <property type="entry name" value="Glycos_transf_2"/>
    <property type="match status" value="1"/>
</dbReference>
<evidence type="ECO:0000313" key="4">
    <source>
        <dbReference type="EMBL" id="MEE1865987.1"/>
    </source>
</evidence>
<evidence type="ECO:0000256" key="2">
    <source>
        <dbReference type="SAM" id="Phobius"/>
    </source>
</evidence>
<proteinExistence type="predicted"/>
<dbReference type="EMBL" id="JAZDQP010000003">
    <property type="protein sequence ID" value="MEE1865987.1"/>
    <property type="molecule type" value="Genomic_DNA"/>
</dbReference>
<dbReference type="InterPro" id="IPR001173">
    <property type="entry name" value="Glyco_trans_2-like"/>
</dbReference>
<sequence>MDKKPVDVLVVNFNTAGLLQPMFDALRQADSEQLASYLVVDNASVDNSLECLARVCPEALVLSNEKNVGFGRANNQLLEHLQGKYALLLNTDAFVASDTLRKTVEYMDAHPECGVLGVRLEGREGDLQPSCRYFPTPLNIFVSRTGLGRFFPGLKMVDEMSWEHDAVRECDWLPGCFYLVRREVLEQVGLFDPRYFLYFEEVDHCKRVKEAGWKVVFYPHTTVVHIGGESSKSVAELEAASRQLSTYQIESELLYFRKHHGVLGLVLHMFLVILGDLLLALKALLKGRGWAAIKSCWRHTRATWSLLFDTRFASQPTR</sequence>
<name>A0AB35WNK3_9PSED</name>
<dbReference type="Proteomes" id="UP001307839">
    <property type="component" value="Unassembled WGS sequence"/>
</dbReference>
<comment type="caution">
    <text evidence="4">The sequence shown here is derived from an EMBL/GenBank/DDBJ whole genome shotgun (WGS) entry which is preliminary data.</text>
</comment>
<keyword evidence="5" id="KW-1185">Reference proteome</keyword>
<dbReference type="EC" id="2.4.-.-" evidence="4"/>
<evidence type="ECO:0000313" key="5">
    <source>
        <dbReference type="Proteomes" id="UP001307839"/>
    </source>
</evidence>
<evidence type="ECO:0000259" key="3">
    <source>
        <dbReference type="Pfam" id="PF00535"/>
    </source>
</evidence>
<dbReference type="InterPro" id="IPR029044">
    <property type="entry name" value="Nucleotide-diphossugar_trans"/>
</dbReference>
<feature type="transmembrane region" description="Helical" evidence="2">
    <location>
        <begin position="262"/>
        <end position="285"/>
    </location>
</feature>
<dbReference type="CDD" id="cd04186">
    <property type="entry name" value="GT_2_like_c"/>
    <property type="match status" value="1"/>
</dbReference>
<keyword evidence="1" id="KW-1003">Cell membrane</keyword>
<dbReference type="AlphaFoldDB" id="A0AB35WNK3"/>
<keyword evidence="1" id="KW-0997">Cell inner membrane</keyword>
<gene>
    <name evidence="4" type="ORF">V0R53_06220</name>
</gene>
<organism evidence="4 5">
    <name type="scientific">Pseudomonas auratipiscis</name>
    <dbReference type="NCBI Taxonomy" id="3115853"/>
    <lineage>
        <taxon>Bacteria</taxon>
        <taxon>Pseudomonadati</taxon>
        <taxon>Pseudomonadota</taxon>
        <taxon>Gammaproteobacteria</taxon>
        <taxon>Pseudomonadales</taxon>
        <taxon>Pseudomonadaceae</taxon>
        <taxon>Pseudomonas</taxon>
    </lineage>
</organism>
<keyword evidence="2" id="KW-1133">Transmembrane helix</keyword>
<keyword evidence="4" id="KW-0328">Glycosyltransferase</keyword>
<reference evidence="4 5" key="1">
    <citation type="submission" date="2024-01" db="EMBL/GenBank/DDBJ databases">
        <title>Unpublished Manusciprt.</title>
        <authorList>
            <person name="Duman M."/>
            <person name="Valdes E.G."/>
            <person name="Ajmi N."/>
            <person name="Altun S."/>
            <person name="Saticioglu I.B."/>
        </authorList>
    </citation>
    <scope>NUCLEOTIDE SEQUENCE [LARGE SCALE GENOMIC DNA]</scope>
    <source>
        <strain evidence="4 5">120P</strain>
    </source>
</reference>
<dbReference type="RefSeq" id="WP_330079073.1">
    <property type="nucleotide sequence ID" value="NZ_JAZDCU010000003.1"/>
</dbReference>
<keyword evidence="2" id="KW-0472">Membrane</keyword>
<feature type="domain" description="Glycosyltransferase 2-like" evidence="3">
    <location>
        <begin position="8"/>
        <end position="126"/>
    </location>
</feature>
<protein>
    <submittedName>
        <fullName evidence="4">Glycosyltransferase family 2 protein</fullName>
        <ecNumber evidence="4">2.4.-.-</ecNumber>
    </submittedName>
</protein>
<dbReference type="PANTHER" id="PTHR43179:SF7">
    <property type="entry name" value="RHAMNOSYLTRANSFERASE WBBL"/>
    <property type="match status" value="1"/>
</dbReference>
<keyword evidence="4" id="KW-0808">Transferase</keyword>
<evidence type="ECO:0000256" key="1">
    <source>
        <dbReference type="ARBA" id="ARBA00022519"/>
    </source>
</evidence>
<dbReference type="Gene3D" id="3.90.550.10">
    <property type="entry name" value="Spore Coat Polysaccharide Biosynthesis Protein SpsA, Chain A"/>
    <property type="match status" value="1"/>
</dbReference>